<dbReference type="InterPro" id="IPR036505">
    <property type="entry name" value="Amidase/PGRP_sf"/>
</dbReference>
<evidence type="ECO:0000259" key="2">
    <source>
        <dbReference type="Pfam" id="PF01510"/>
    </source>
</evidence>
<comment type="caution">
    <text evidence="3">The sequence shown here is derived from an EMBL/GenBank/DDBJ whole genome shotgun (WGS) entry which is preliminary data.</text>
</comment>
<proteinExistence type="predicted"/>
<dbReference type="RefSeq" id="WP_066887220.1">
    <property type="nucleotide sequence ID" value="NZ_JYIK01000871.1"/>
</dbReference>
<dbReference type="Pfam" id="PF01510">
    <property type="entry name" value="Amidase_2"/>
    <property type="match status" value="1"/>
</dbReference>
<name>A0A132MTJ7_9ACTN</name>
<sequence>MVARCPFAEARFLPESSTQPRIKPTQIISHTMAGTLSGTDAWFRRGDVGVETHFGIGRGGRLYQWMDTTVRADGNYKANRRPDGTGAISIETEGYASEPWTQAQIDMLVRLHVWLMRTHTSIGRRICRTADDPGLGYHTMFGAPGPWTPVAKDCPGKKRIQQWREVVVPRVLAALKEEDMTADEIAAAVWNAEFGRGDRRVTAGRMLAETREDAHAVREALDALAARVAALEARMNQS</sequence>
<dbReference type="Gene3D" id="3.40.80.10">
    <property type="entry name" value="Peptidoglycan recognition protein-like"/>
    <property type="match status" value="1"/>
</dbReference>
<feature type="coiled-coil region" evidence="1">
    <location>
        <begin position="207"/>
        <end position="234"/>
    </location>
</feature>
<dbReference type="GO" id="GO:0008745">
    <property type="term" value="F:N-acetylmuramoyl-L-alanine amidase activity"/>
    <property type="evidence" value="ECO:0007669"/>
    <property type="project" value="InterPro"/>
</dbReference>
<dbReference type="PATRIC" id="fig|1469144.10.peg.2272"/>
<dbReference type="GO" id="GO:0009253">
    <property type="term" value="P:peptidoglycan catabolic process"/>
    <property type="evidence" value="ECO:0007669"/>
    <property type="project" value="InterPro"/>
</dbReference>
<evidence type="ECO:0000313" key="4">
    <source>
        <dbReference type="Proteomes" id="UP000070188"/>
    </source>
</evidence>
<evidence type="ECO:0000313" key="3">
    <source>
        <dbReference type="EMBL" id="KWX01066.1"/>
    </source>
</evidence>
<dbReference type="SUPFAM" id="SSF55846">
    <property type="entry name" value="N-acetylmuramoyl-L-alanine amidase-like"/>
    <property type="match status" value="1"/>
</dbReference>
<reference evidence="4" key="1">
    <citation type="submission" date="2015-04" db="EMBL/GenBank/DDBJ databases">
        <title>Physiological reanalysis, assessment of diazotrophy, and genome sequences of multiple isolates of Streptomyces thermoautotrophicus.</title>
        <authorList>
            <person name="MacKellar D.C."/>
            <person name="Lieber L."/>
            <person name="Norman J."/>
            <person name="Bolger A."/>
            <person name="Tobin C."/>
            <person name="Murray J.W."/>
            <person name="Chang R."/>
            <person name="Ford T."/>
            <person name="Nguyen P.Q."/>
            <person name="Woodward J."/>
            <person name="Permingeat H."/>
            <person name="Joshi N.S."/>
            <person name="Silver P.A."/>
            <person name="Usadel B."/>
            <person name="Rutherford A.W."/>
            <person name="Friesen M."/>
            <person name="Prell J."/>
        </authorList>
    </citation>
    <scope>NUCLEOTIDE SEQUENCE [LARGE SCALE GENOMIC DNA]</scope>
    <source>
        <strain evidence="4">H1</strain>
    </source>
</reference>
<dbReference type="EMBL" id="LAXD01000001">
    <property type="protein sequence ID" value="KWX01066.1"/>
    <property type="molecule type" value="Genomic_DNA"/>
</dbReference>
<feature type="domain" description="N-acetylmuramoyl-L-alanine amidase" evidence="2">
    <location>
        <begin position="24"/>
        <end position="128"/>
    </location>
</feature>
<dbReference type="OrthoDB" id="3998183at2"/>
<gene>
    <name evidence="3" type="ORF">LI90_2094</name>
</gene>
<dbReference type="AlphaFoldDB" id="A0A132MTJ7"/>
<organism evidence="3 4">
    <name type="scientific">Carbonactinospora thermoautotrophica</name>
    <dbReference type="NCBI Taxonomy" id="1469144"/>
    <lineage>
        <taxon>Bacteria</taxon>
        <taxon>Bacillati</taxon>
        <taxon>Actinomycetota</taxon>
        <taxon>Actinomycetes</taxon>
        <taxon>Kitasatosporales</taxon>
        <taxon>Carbonactinosporaceae</taxon>
        <taxon>Carbonactinospora</taxon>
    </lineage>
</organism>
<protein>
    <recommendedName>
        <fullName evidence="2">N-acetylmuramoyl-L-alanine amidase domain-containing protein</fullName>
    </recommendedName>
</protein>
<dbReference type="InterPro" id="IPR002502">
    <property type="entry name" value="Amidase_domain"/>
</dbReference>
<dbReference type="Proteomes" id="UP000070188">
    <property type="component" value="Unassembled WGS sequence"/>
</dbReference>
<keyword evidence="4" id="KW-1185">Reference proteome</keyword>
<keyword evidence="1" id="KW-0175">Coiled coil</keyword>
<accession>A0A132MTJ7</accession>
<evidence type="ECO:0000256" key="1">
    <source>
        <dbReference type="SAM" id="Coils"/>
    </source>
</evidence>